<accession>A0AAN8VZ08</accession>
<dbReference type="InterPro" id="IPR035892">
    <property type="entry name" value="C2_domain_sf"/>
</dbReference>
<evidence type="ECO:0000313" key="4">
    <source>
        <dbReference type="Proteomes" id="UP001370490"/>
    </source>
</evidence>
<sequence>MSESSIQGQELQIMVVGCNNLKDKKWFKKQNPYVCLDYGQAKYQTGTCEGGGTTPSFQAQYNFALIEGLRELNVSVWGRNTFSADDFIGSVSVHLQKVLSEGYDDRSWSLRSKTGMHSGEVRLIMHHSALQQSATERPYNAQAPCQFQPPNNLRRARSGHLESMATYPPYPAANHSSAPPTPQWTNAPRPYASEHRPDRTNFSRKFLDIFGTSMMSISGIQGQTLEVTVVGCHNLKDKEWTSRQDPYVCVDYGAAKFQTRTCTDGGKNPTFQEKFVFSLIEGLGELNVLVWNSHTLQADDLIGCGKIQLHKVLSRGYDDNAWPIHDRSGRHSGDVRLILYYPNANQSKTKFGGAVPQPYGYAAVAPGAANQLLPYNGGQPTPATPCPMATPYPPTQVNYPATYPPSSTYPPPPPAGYPAFGWPPSTYPPQLYPPAPQISPYYPP</sequence>
<gene>
    <name evidence="3" type="ORF">RJ641_032154</name>
</gene>
<feature type="region of interest" description="Disordered" evidence="1">
    <location>
        <begin position="164"/>
        <end position="198"/>
    </location>
</feature>
<proteinExistence type="predicted"/>
<dbReference type="InterPro" id="IPR052981">
    <property type="entry name" value="Ingression_C2_domain"/>
</dbReference>
<dbReference type="AlphaFoldDB" id="A0AAN8VZ08"/>
<feature type="compositionally biased region" description="Polar residues" evidence="1">
    <location>
        <begin position="174"/>
        <end position="186"/>
    </location>
</feature>
<dbReference type="Gene3D" id="2.60.40.150">
    <property type="entry name" value="C2 domain"/>
    <property type="match status" value="2"/>
</dbReference>
<comment type="caution">
    <text evidence="3">The sequence shown here is derived from an EMBL/GenBank/DDBJ whole genome shotgun (WGS) entry which is preliminary data.</text>
</comment>
<dbReference type="Proteomes" id="UP001370490">
    <property type="component" value="Unassembled WGS sequence"/>
</dbReference>
<dbReference type="SMART" id="SM00239">
    <property type="entry name" value="C2"/>
    <property type="match status" value="2"/>
</dbReference>
<evidence type="ECO:0000313" key="3">
    <source>
        <dbReference type="EMBL" id="KAK6938646.1"/>
    </source>
</evidence>
<feature type="domain" description="C2" evidence="2">
    <location>
        <begin position="209"/>
        <end position="323"/>
    </location>
</feature>
<feature type="domain" description="C2" evidence="2">
    <location>
        <begin position="1"/>
        <end position="109"/>
    </location>
</feature>
<dbReference type="PANTHER" id="PTHR47052">
    <property type="entry name" value="CONSERVED SERINE PROLINE-RICH PROTEIN (AFU_ORTHOLOGUE AFUA_2G01790)"/>
    <property type="match status" value="1"/>
</dbReference>
<feature type="non-terminal residue" evidence="3">
    <location>
        <position position="444"/>
    </location>
</feature>
<evidence type="ECO:0000256" key="1">
    <source>
        <dbReference type="SAM" id="MobiDB-lite"/>
    </source>
</evidence>
<name>A0AAN8VZ08_9MAGN</name>
<keyword evidence="4" id="KW-1185">Reference proteome</keyword>
<dbReference type="EMBL" id="JBAMMX010000006">
    <property type="protein sequence ID" value="KAK6938646.1"/>
    <property type="molecule type" value="Genomic_DNA"/>
</dbReference>
<dbReference type="CDD" id="cd00030">
    <property type="entry name" value="C2"/>
    <property type="match status" value="2"/>
</dbReference>
<protein>
    <submittedName>
        <fullName evidence="3">C2 domain</fullName>
    </submittedName>
</protein>
<dbReference type="InterPro" id="IPR000008">
    <property type="entry name" value="C2_dom"/>
</dbReference>
<organism evidence="3 4">
    <name type="scientific">Dillenia turbinata</name>
    <dbReference type="NCBI Taxonomy" id="194707"/>
    <lineage>
        <taxon>Eukaryota</taxon>
        <taxon>Viridiplantae</taxon>
        <taxon>Streptophyta</taxon>
        <taxon>Embryophyta</taxon>
        <taxon>Tracheophyta</taxon>
        <taxon>Spermatophyta</taxon>
        <taxon>Magnoliopsida</taxon>
        <taxon>eudicotyledons</taxon>
        <taxon>Gunneridae</taxon>
        <taxon>Pentapetalae</taxon>
        <taxon>Dilleniales</taxon>
        <taxon>Dilleniaceae</taxon>
        <taxon>Dillenia</taxon>
    </lineage>
</organism>
<dbReference type="PANTHER" id="PTHR47052:SF3">
    <property type="entry name" value="INGRESSION PROTEIN 1"/>
    <property type="match status" value="1"/>
</dbReference>
<dbReference type="Pfam" id="PF00168">
    <property type="entry name" value="C2"/>
    <property type="match status" value="2"/>
</dbReference>
<reference evidence="3 4" key="1">
    <citation type="submission" date="2023-12" db="EMBL/GenBank/DDBJ databases">
        <title>A high-quality genome assembly for Dillenia turbinata (Dilleniales).</title>
        <authorList>
            <person name="Chanderbali A."/>
        </authorList>
    </citation>
    <scope>NUCLEOTIDE SEQUENCE [LARGE SCALE GENOMIC DNA]</scope>
    <source>
        <strain evidence="3">LSX21</strain>
        <tissue evidence="3">Leaf</tissue>
    </source>
</reference>
<dbReference type="SUPFAM" id="SSF49562">
    <property type="entry name" value="C2 domain (Calcium/lipid-binding domain, CaLB)"/>
    <property type="match status" value="2"/>
</dbReference>
<dbReference type="PROSITE" id="PS50004">
    <property type="entry name" value="C2"/>
    <property type="match status" value="2"/>
</dbReference>
<evidence type="ECO:0000259" key="2">
    <source>
        <dbReference type="PROSITE" id="PS50004"/>
    </source>
</evidence>